<dbReference type="Ensembl" id="ENSMMOT00000005172.1">
    <property type="protein sequence ID" value="ENSMMOP00000005080.1"/>
    <property type="gene ID" value="ENSMMOG00000004050.1"/>
</dbReference>
<evidence type="ECO:0000256" key="3">
    <source>
        <dbReference type="ARBA" id="ARBA00022692"/>
    </source>
</evidence>
<feature type="compositionally biased region" description="Basic residues" evidence="6">
    <location>
        <begin position="76"/>
        <end position="86"/>
    </location>
</feature>
<feature type="transmembrane region" description="Helical" evidence="7">
    <location>
        <begin position="20"/>
        <end position="42"/>
    </location>
</feature>
<evidence type="ECO:0000256" key="5">
    <source>
        <dbReference type="ARBA" id="ARBA00023136"/>
    </source>
</evidence>
<comment type="subcellular location">
    <subcellularLocation>
        <location evidence="1">Membrane</location>
        <topology evidence="1">Single-pass membrane protein</topology>
    </subcellularLocation>
</comment>
<reference evidence="8" key="1">
    <citation type="submission" date="2025-08" db="UniProtKB">
        <authorList>
            <consortium name="Ensembl"/>
        </authorList>
    </citation>
    <scope>IDENTIFICATION</scope>
</reference>
<dbReference type="GO" id="GO:0016020">
    <property type="term" value="C:membrane"/>
    <property type="evidence" value="ECO:0007669"/>
    <property type="project" value="UniProtKB-SubCell"/>
</dbReference>
<organism evidence="8 9">
    <name type="scientific">Mola mola</name>
    <name type="common">Ocean sunfish</name>
    <name type="synonym">Tetraodon mola</name>
    <dbReference type="NCBI Taxonomy" id="94237"/>
    <lineage>
        <taxon>Eukaryota</taxon>
        <taxon>Metazoa</taxon>
        <taxon>Chordata</taxon>
        <taxon>Craniata</taxon>
        <taxon>Vertebrata</taxon>
        <taxon>Euteleostomi</taxon>
        <taxon>Actinopterygii</taxon>
        <taxon>Neopterygii</taxon>
        <taxon>Teleostei</taxon>
        <taxon>Neoteleostei</taxon>
        <taxon>Acanthomorphata</taxon>
        <taxon>Eupercaria</taxon>
        <taxon>Tetraodontiformes</taxon>
        <taxon>Molidae</taxon>
        <taxon>Mola</taxon>
    </lineage>
</organism>
<evidence type="ECO:0000256" key="7">
    <source>
        <dbReference type="SAM" id="Phobius"/>
    </source>
</evidence>
<dbReference type="Proteomes" id="UP000261620">
    <property type="component" value="Unplaced"/>
</dbReference>
<feature type="region of interest" description="Disordered" evidence="6">
    <location>
        <begin position="47"/>
        <end position="86"/>
    </location>
</feature>
<dbReference type="Pfam" id="PF06783">
    <property type="entry name" value="UPF0239"/>
    <property type="match status" value="1"/>
</dbReference>
<proteinExistence type="inferred from homology"/>
<evidence type="ECO:0000313" key="8">
    <source>
        <dbReference type="Ensembl" id="ENSMMOP00000005080.1"/>
    </source>
</evidence>
<sequence length="86" mass="9615">MSAEQDLSPPEVPEPTFLESVLRYGLFLGAIFQLICILAIIFPTSKGNEHEETESTDAKASEQTKKPKGPTPQIRQKAKKDCKKKR</sequence>
<keyword evidence="5 7" id="KW-0472">Membrane</keyword>
<keyword evidence="4 7" id="KW-1133">Transmembrane helix</keyword>
<reference evidence="8" key="2">
    <citation type="submission" date="2025-09" db="UniProtKB">
        <authorList>
            <consortium name="Ensembl"/>
        </authorList>
    </citation>
    <scope>IDENTIFICATION</scope>
</reference>
<keyword evidence="9" id="KW-1185">Reference proteome</keyword>
<dbReference type="OMA" id="CEARPER"/>
<dbReference type="InterPro" id="IPR009621">
    <property type="entry name" value="UPF0239"/>
</dbReference>
<name>A0A3Q4ALF6_MOLML</name>
<protein>
    <submittedName>
        <fullName evidence="8">Uncharacterized protein</fullName>
    </submittedName>
</protein>
<evidence type="ECO:0000256" key="2">
    <source>
        <dbReference type="ARBA" id="ARBA00006839"/>
    </source>
</evidence>
<evidence type="ECO:0000313" key="9">
    <source>
        <dbReference type="Proteomes" id="UP000261620"/>
    </source>
</evidence>
<evidence type="ECO:0000256" key="4">
    <source>
        <dbReference type="ARBA" id="ARBA00022989"/>
    </source>
</evidence>
<keyword evidence="3 7" id="KW-0812">Transmembrane</keyword>
<dbReference type="PANTHER" id="PTHR14409">
    <property type="entry name" value="MANNOSIDASE, BETA A, LYSOSOMAL-LIKE, MANBAL PROTEIN"/>
    <property type="match status" value="1"/>
</dbReference>
<evidence type="ECO:0000256" key="6">
    <source>
        <dbReference type="SAM" id="MobiDB-lite"/>
    </source>
</evidence>
<accession>A0A3Q4ALF6</accession>
<dbReference type="PANTHER" id="PTHR14409:SF0">
    <property type="entry name" value="PROTEIN MANBAL"/>
    <property type="match status" value="1"/>
</dbReference>
<feature type="compositionally biased region" description="Basic and acidic residues" evidence="6">
    <location>
        <begin position="56"/>
        <end position="65"/>
    </location>
</feature>
<comment type="similarity">
    <text evidence="2">Belongs to the UPF0239 family.</text>
</comment>
<evidence type="ECO:0000256" key="1">
    <source>
        <dbReference type="ARBA" id="ARBA00004167"/>
    </source>
</evidence>
<dbReference type="AlphaFoldDB" id="A0A3Q4ALF6"/>